<evidence type="ECO:0000313" key="8">
    <source>
        <dbReference type="Proteomes" id="UP000178650"/>
    </source>
</evidence>
<organism evidence="7 8">
    <name type="scientific">Candidatus Staskawiczbacteria bacterium RIFOXYB1_FULL_37_44</name>
    <dbReference type="NCBI Taxonomy" id="1802223"/>
    <lineage>
        <taxon>Bacteria</taxon>
        <taxon>Candidatus Staskawicziibacteriota</taxon>
    </lineage>
</organism>
<dbReference type="GO" id="GO:0016755">
    <property type="term" value="F:aminoacyltransferase activity"/>
    <property type="evidence" value="ECO:0007669"/>
    <property type="project" value="InterPro"/>
</dbReference>
<dbReference type="PROSITE" id="PS51191">
    <property type="entry name" value="FEMABX"/>
    <property type="match status" value="1"/>
</dbReference>
<dbReference type="STRING" id="1802223.A2358_03080"/>
<evidence type="ECO:0000256" key="5">
    <source>
        <dbReference type="ARBA" id="ARBA00023315"/>
    </source>
</evidence>
<dbReference type="SUPFAM" id="SSF55729">
    <property type="entry name" value="Acyl-CoA N-acyltransferases (Nat)"/>
    <property type="match status" value="2"/>
</dbReference>
<dbReference type="EMBL" id="MHPJ01000019">
    <property type="protein sequence ID" value="OGZ78503.1"/>
    <property type="molecule type" value="Genomic_DNA"/>
</dbReference>
<keyword evidence="6" id="KW-0961">Cell wall biogenesis/degradation</keyword>
<dbReference type="InterPro" id="IPR050644">
    <property type="entry name" value="PG_Glycine_Bridge_Synth"/>
</dbReference>
<accession>A0A1G2IUV0</accession>
<proteinExistence type="inferred from homology"/>
<reference evidence="7 8" key="1">
    <citation type="journal article" date="2016" name="Nat. Commun.">
        <title>Thousands of microbial genomes shed light on interconnected biogeochemical processes in an aquifer system.</title>
        <authorList>
            <person name="Anantharaman K."/>
            <person name="Brown C.T."/>
            <person name="Hug L.A."/>
            <person name="Sharon I."/>
            <person name="Castelle C.J."/>
            <person name="Probst A.J."/>
            <person name="Thomas B.C."/>
            <person name="Singh A."/>
            <person name="Wilkins M.J."/>
            <person name="Karaoz U."/>
            <person name="Brodie E.L."/>
            <person name="Williams K.H."/>
            <person name="Hubbard S.S."/>
            <person name="Banfield J.F."/>
        </authorList>
    </citation>
    <scope>NUCLEOTIDE SEQUENCE [LARGE SCALE GENOMIC DNA]</scope>
</reference>
<dbReference type="InterPro" id="IPR016181">
    <property type="entry name" value="Acyl_CoA_acyltransferase"/>
</dbReference>
<evidence type="ECO:0000256" key="2">
    <source>
        <dbReference type="ARBA" id="ARBA00022679"/>
    </source>
</evidence>
<protein>
    <recommendedName>
        <fullName evidence="9">BioF2-like acetyltransferase domain-containing protein</fullName>
    </recommendedName>
</protein>
<dbReference type="Pfam" id="PF02388">
    <property type="entry name" value="FemAB"/>
    <property type="match status" value="2"/>
</dbReference>
<keyword evidence="2" id="KW-0808">Transferase</keyword>
<evidence type="ECO:0000256" key="1">
    <source>
        <dbReference type="ARBA" id="ARBA00009943"/>
    </source>
</evidence>
<dbReference type="GO" id="GO:0071555">
    <property type="term" value="P:cell wall organization"/>
    <property type="evidence" value="ECO:0007669"/>
    <property type="project" value="UniProtKB-KW"/>
</dbReference>
<keyword evidence="4" id="KW-0573">Peptidoglycan synthesis</keyword>
<comment type="caution">
    <text evidence="7">The sequence shown here is derived from an EMBL/GenBank/DDBJ whole genome shotgun (WGS) entry which is preliminary data.</text>
</comment>
<evidence type="ECO:0000256" key="4">
    <source>
        <dbReference type="ARBA" id="ARBA00022984"/>
    </source>
</evidence>
<keyword evidence="3" id="KW-0133">Cell shape</keyword>
<gene>
    <name evidence="7" type="ORF">A2358_03080</name>
</gene>
<evidence type="ECO:0008006" key="9">
    <source>
        <dbReference type="Google" id="ProtNLM"/>
    </source>
</evidence>
<dbReference type="Proteomes" id="UP000178650">
    <property type="component" value="Unassembled WGS sequence"/>
</dbReference>
<sequence>MELKEITNKEEWENFLLQCSEKTFLQSWNWGEFNQKMGSKIWRFGAYNNERLFGVCLVVKVIAKRGTFLYIPHGPVVSGGLKTKDEKEILELILIRLLDIAKEEGANFIRVSPISLEREENKNIFVDLGFRNSPMPASAYEATWKLEVFPQEEEILKNMRKTTRYLIKKAGENADISIEKSNDSKNIEVYQKLNKEVSKRQNFIPFSNNFIKNEFEIFSKDAQVIFLFGKYKGEVVAGAMIIFWSGIGFYHQAASLGKFAKLSIPYLLQWEAIKAAKNKGCINYDFWGFTDPEKFPKHPWAGPTLFKMGFGGYKKEYVKTQDYIISHKYWINYIIEKIRKFRRGL</sequence>
<dbReference type="PANTHER" id="PTHR36174">
    <property type="entry name" value="LIPID II:GLYCINE GLYCYLTRANSFERASE"/>
    <property type="match status" value="1"/>
</dbReference>
<dbReference type="GO" id="GO:0009252">
    <property type="term" value="P:peptidoglycan biosynthetic process"/>
    <property type="evidence" value="ECO:0007669"/>
    <property type="project" value="UniProtKB-KW"/>
</dbReference>
<evidence type="ECO:0000256" key="6">
    <source>
        <dbReference type="ARBA" id="ARBA00023316"/>
    </source>
</evidence>
<name>A0A1G2IUV0_9BACT</name>
<evidence type="ECO:0000256" key="3">
    <source>
        <dbReference type="ARBA" id="ARBA00022960"/>
    </source>
</evidence>
<dbReference type="InterPro" id="IPR003447">
    <property type="entry name" value="FEMABX"/>
</dbReference>
<dbReference type="GO" id="GO:0008360">
    <property type="term" value="P:regulation of cell shape"/>
    <property type="evidence" value="ECO:0007669"/>
    <property type="project" value="UniProtKB-KW"/>
</dbReference>
<evidence type="ECO:0000313" key="7">
    <source>
        <dbReference type="EMBL" id="OGZ78503.1"/>
    </source>
</evidence>
<comment type="similarity">
    <text evidence="1">Belongs to the FemABX family.</text>
</comment>
<dbReference type="PANTHER" id="PTHR36174:SF1">
    <property type="entry name" value="LIPID II:GLYCINE GLYCYLTRANSFERASE"/>
    <property type="match status" value="1"/>
</dbReference>
<dbReference type="Gene3D" id="3.40.630.30">
    <property type="match status" value="1"/>
</dbReference>
<dbReference type="AlphaFoldDB" id="A0A1G2IUV0"/>
<keyword evidence="5" id="KW-0012">Acyltransferase</keyword>